<dbReference type="PROSITE" id="PS01359">
    <property type="entry name" value="ZF_PHD_1"/>
    <property type="match status" value="1"/>
</dbReference>
<dbReference type="Pfam" id="PF21599">
    <property type="entry name" value="ZSWIM3_N"/>
    <property type="match status" value="1"/>
</dbReference>
<dbReference type="SUPFAM" id="SSF57903">
    <property type="entry name" value="FYVE/PHD zinc finger"/>
    <property type="match status" value="1"/>
</dbReference>
<feature type="domain" description="SWIM-type" evidence="6">
    <location>
        <begin position="529"/>
        <end position="568"/>
    </location>
</feature>
<dbReference type="InterPro" id="IPR013083">
    <property type="entry name" value="Znf_RING/FYVE/PHD"/>
</dbReference>
<dbReference type="EMBL" id="GBHO01036034">
    <property type="protein sequence ID" value="JAG07570.1"/>
    <property type="molecule type" value="Transcribed_RNA"/>
</dbReference>
<organism evidence="7">
    <name type="scientific">Lygus hesperus</name>
    <name type="common">Western plant bug</name>
    <dbReference type="NCBI Taxonomy" id="30085"/>
    <lineage>
        <taxon>Eukaryota</taxon>
        <taxon>Metazoa</taxon>
        <taxon>Ecdysozoa</taxon>
        <taxon>Arthropoda</taxon>
        <taxon>Hexapoda</taxon>
        <taxon>Insecta</taxon>
        <taxon>Pterygota</taxon>
        <taxon>Neoptera</taxon>
        <taxon>Paraneoptera</taxon>
        <taxon>Hemiptera</taxon>
        <taxon>Heteroptera</taxon>
        <taxon>Panheteroptera</taxon>
        <taxon>Cimicomorpha</taxon>
        <taxon>Miridae</taxon>
        <taxon>Mirini</taxon>
        <taxon>Lygus</taxon>
    </lineage>
</organism>
<dbReference type="PANTHER" id="PTHR31569:SF4">
    <property type="entry name" value="SWIM-TYPE DOMAIN-CONTAINING PROTEIN"/>
    <property type="match status" value="1"/>
</dbReference>
<keyword evidence="3" id="KW-0862">Zinc</keyword>
<dbReference type="InterPro" id="IPR019786">
    <property type="entry name" value="Zinc_finger_PHD-type_CS"/>
</dbReference>
<feature type="domain" description="PHD-type" evidence="5">
    <location>
        <begin position="834"/>
        <end position="882"/>
    </location>
</feature>
<evidence type="ECO:0000313" key="7">
    <source>
        <dbReference type="EMBL" id="JAG07569.1"/>
    </source>
</evidence>
<dbReference type="Gene3D" id="3.30.40.10">
    <property type="entry name" value="Zinc/RING finger domain, C3HC4 (zinc finger)"/>
    <property type="match status" value="1"/>
</dbReference>
<reference evidence="7" key="1">
    <citation type="journal article" date="2014" name="PLoS ONE">
        <title>Transcriptome-Based Identification of ABC Transporters in the Western Tarnished Plant Bug Lygus hesperus.</title>
        <authorList>
            <person name="Hull J.J."/>
            <person name="Chaney K."/>
            <person name="Geib S.M."/>
            <person name="Fabrick J.A."/>
            <person name="Brent C.S."/>
            <person name="Walsh D."/>
            <person name="Lavine L.C."/>
        </authorList>
    </citation>
    <scope>NUCLEOTIDE SEQUENCE</scope>
</reference>
<name>A0A0A9WIE8_LYGHE</name>
<evidence type="ECO:0000259" key="6">
    <source>
        <dbReference type="PROSITE" id="PS50966"/>
    </source>
</evidence>
<evidence type="ECO:0008006" key="9">
    <source>
        <dbReference type="Google" id="ProtNLM"/>
    </source>
</evidence>
<dbReference type="PROSITE" id="PS50016">
    <property type="entry name" value="ZF_PHD_2"/>
    <property type="match status" value="1"/>
</dbReference>
<keyword evidence="2 4" id="KW-0863">Zinc-finger</keyword>
<reference evidence="7" key="2">
    <citation type="submission" date="2014-07" db="EMBL/GenBank/DDBJ databases">
        <authorList>
            <person name="Hull J."/>
        </authorList>
    </citation>
    <scope>NUCLEOTIDE SEQUENCE</scope>
</reference>
<dbReference type="InterPro" id="IPR011011">
    <property type="entry name" value="Znf_FYVE_PHD"/>
</dbReference>
<keyword evidence="1" id="KW-0479">Metal-binding</keyword>
<gene>
    <name evidence="7" type="primary">FRS10_0</name>
    <name evidence="8" type="synonym">FRS10_2</name>
    <name evidence="7" type="ORF">CM83_73200</name>
    <name evidence="8" type="ORF">CM83_73203</name>
</gene>
<evidence type="ECO:0000313" key="8">
    <source>
        <dbReference type="EMBL" id="JAG07570.1"/>
    </source>
</evidence>
<evidence type="ECO:0000256" key="4">
    <source>
        <dbReference type="PROSITE-ProRule" id="PRU00325"/>
    </source>
</evidence>
<dbReference type="PANTHER" id="PTHR31569">
    <property type="entry name" value="SWIM-TYPE DOMAIN-CONTAINING PROTEIN"/>
    <property type="match status" value="1"/>
</dbReference>
<evidence type="ECO:0000256" key="1">
    <source>
        <dbReference type="ARBA" id="ARBA00022723"/>
    </source>
</evidence>
<dbReference type="InterPro" id="IPR019787">
    <property type="entry name" value="Znf_PHD-finger"/>
</dbReference>
<dbReference type="EMBL" id="GBHO01036035">
    <property type="protein sequence ID" value="JAG07569.1"/>
    <property type="molecule type" value="Transcribed_RNA"/>
</dbReference>
<dbReference type="GO" id="GO:0008270">
    <property type="term" value="F:zinc ion binding"/>
    <property type="evidence" value="ECO:0007669"/>
    <property type="project" value="UniProtKB-KW"/>
</dbReference>
<dbReference type="InterPro" id="IPR048324">
    <property type="entry name" value="ZSWIM1-3_RNaseH-like"/>
</dbReference>
<proteinExistence type="predicted"/>
<evidence type="ECO:0000259" key="5">
    <source>
        <dbReference type="PROSITE" id="PS50016"/>
    </source>
</evidence>
<protein>
    <recommendedName>
        <fullName evidence="9">SWIM-type domain-containing protein</fullName>
    </recommendedName>
</protein>
<dbReference type="InterPro" id="IPR007527">
    <property type="entry name" value="Znf_SWIM"/>
</dbReference>
<dbReference type="CDD" id="cd15489">
    <property type="entry name" value="PHD_SF"/>
    <property type="match status" value="1"/>
</dbReference>
<evidence type="ECO:0000256" key="2">
    <source>
        <dbReference type="ARBA" id="ARBA00022771"/>
    </source>
</evidence>
<dbReference type="Pfam" id="PF21056">
    <property type="entry name" value="ZSWIM1-3_RNaseH-like"/>
    <property type="match status" value="1"/>
</dbReference>
<evidence type="ECO:0000256" key="3">
    <source>
        <dbReference type="ARBA" id="ARBA00022833"/>
    </source>
</evidence>
<accession>A0A0A9WIE8</accession>
<dbReference type="PROSITE" id="PS50966">
    <property type="entry name" value="ZF_SWIM"/>
    <property type="match status" value="1"/>
</dbReference>
<dbReference type="InterPro" id="IPR048325">
    <property type="entry name" value="ZSWIM3_N"/>
</dbReference>
<dbReference type="InterPro" id="IPR052579">
    <property type="entry name" value="Zinc_finger_SWIM"/>
</dbReference>
<dbReference type="AlphaFoldDB" id="A0A0A9WIE8"/>
<sequence>MTSMEHSSLHRIDDEDPVYQTEDDDIFVGRSFGSFEELEQFISKFERDHKQKFWIRSSRSVEAARKILKRPLSENIRYYELQYSCIHGGLEFKTRGKGIRNMSTHKMNCPAKIKLRATPDGNRLEVRSFVSGHEGHAMSEDVFQHLPQNRKKLRARKLRKFLTVDYARGKKRKVPAHLIDLAENENGTPDISVLDEDMLKDYISESQDEINKSLLLLRDEYGANTTVLYDDENKFKALYFYTNDMRKSLSAWPEAVYIWGVYNWLSRNYTVMLISIKDSNGMNEVVGIGILSEEDKDALNWFLQTFRGVFKSDEPLPIKCIFSYKSLVENELQSIFPDVPKRVSIYYSTKLFHKIINTESFIISNKEREICIKLFSKMVYNKTFDEFKVIYSLFCKVVPSFIVDYFNQEWEASKDFWAVHSLPPNSIVDSNKNSKEVSLDNRLKQVIPKDSTIFTFIKQLLRWLEALKAEMKYKASVHILKKPVVNPAKGSWQERYSNYLTHYAFNFVSQQVVLSSNVKVLGETEEGSYIVQEETNCFSVGQDFCQCIDWSSMMLPCRHVISVRDYLGLGFFQESLCNFRWSKEYYLDNRLDINYSADGNPVNKTATSSTGHGFIQLNDRASTITSQLLSLAFADGKGEDRVKTLEKIAHSWSRGYEVTIQTNEPTLNLEEQEVIEEECEFYDHDPETIEELDETSIIFETKPSQGELEEIVKTTIVEIPEARLAAPKASAVVKFDNSKFNQTPKLNPLKFAIKKDADKIKMILGWISKSHELTNEALEGHYVLTSVDIELDPEQIQHSILHESVDLNVIANYLEPQALDDLKACVSRKRIEEVWQCFICELLLDDDCVLCCSCLLWFHPKCVGLPSPQKRKLWFCYNCHETQIPSS</sequence>